<proteinExistence type="predicted"/>
<reference evidence="2 3" key="1">
    <citation type="submission" date="2018-02" db="EMBL/GenBank/DDBJ databases">
        <title>Genome sequence of the basidiomycete white-rot fungus Phlebia centrifuga.</title>
        <authorList>
            <person name="Granchi Z."/>
            <person name="Peng M."/>
            <person name="de Vries R.P."/>
            <person name="Hilden K."/>
            <person name="Makela M.R."/>
            <person name="Grigoriev I."/>
            <person name="Riley R."/>
        </authorList>
    </citation>
    <scope>NUCLEOTIDE SEQUENCE [LARGE SCALE GENOMIC DNA]</scope>
    <source>
        <strain evidence="2 3">FBCC195</strain>
    </source>
</reference>
<evidence type="ECO:0000256" key="1">
    <source>
        <dbReference type="SAM" id="MobiDB-lite"/>
    </source>
</evidence>
<evidence type="ECO:0000313" key="2">
    <source>
        <dbReference type="EMBL" id="PSR71806.1"/>
    </source>
</evidence>
<organism evidence="2 3">
    <name type="scientific">Hermanssonia centrifuga</name>
    <dbReference type="NCBI Taxonomy" id="98765"/>
    <lineage>
        <taxon>Eukaryota</taxon>
        <taxon>Fungi</taxon>
        <taxon>Dikarya</taxon>
        <taxon>Basidiomycota</taxon>
        <taxon>Agaricomycotina</taxon>
        <taxon>Agaricomycetes</taxon>
        <taxon>Polyporales</taxon>
        <taxon>Meruliaceae</taxon>
        <taxon>Hermanssonia</taxon>
    </lineage>
</organism>
<sequence>MPRILPRILKRLDEIHFSSQPHKLNLTKLTPIKQRKSLWKPTPSFSLSPHGRTQSILLEDVNPVNDRRVFRPHKMMPPRLRVRRPEKRNATATEVRIEDTPRRMTPEERGWWSNPYLRMLHEPMRRCLVTLRLLPKDFLIRLAPFKMADIRGAPPSVGLFPDGLEHPWFQRRRNGCGTYILCRKVIMAEFGKGAYKRIARSITLHKLIEKQIDHLLRLRVLQELHVLGERLRIRERNAEKRPVLRRLTREEWKEIRATGAIPYKNAVAVLVVPPLNKDPNTKKRPEPSFSSNPIVEEPLVSKRPLPPVSVLHPTSPELENGDAESFLPNARLPLYNGLTLFPSRAQRAALHAALNKVISLERRTICREAGRTWTSEKDNAVDKSNTQKTDKSNTRKTDKSNTRKTDKSNTQKTDKRAQNEKKSSHAYLLCSDAKSLQRADSVPLAIALWRIRMWEGAGWGAQNGWILNRPKTADL</sequence>
<evidence type="ECO:0000313" key="3">
    <source>
        <dbReference type="Proteomes" id="UP000186601"/>
    </source>
</evidence>
<dbReference type="AlphaFoldDB" id="A0A2R6NHD9"/>
<comment type="caution">
    <text evidence="2">The sequence shown here is derived from an EMBL/GenBank/DDBJ whole genome shotgun (WGS) entry which is preliminary data.</text>
</comment>
<feature type="compositionally biased region" description="Basic and acidic residues" evidence="1">
    <location>
        <begin position="388"/>
        <end position="423"/>
    </location>
</feature>
<feature type="region of interest" description="Disordered" evidence="1">
    <location>
        <begin position="375"/>
        <end position="423"/>
    </location>
</feature>
<name>A0A2R6NHD9_9APHY</name>
<dbReference type="Proteomes" id="UP000186601">
    <property type="component" value="Unassembled WGS sequence"/>
</dbReference>
<accession>A0A2R6NHD9</accession>
<keyword evidence="3" id="KW-1185">Reference proteome</keyword>
<dbReference type="EMBL" id="MLYV02001242">
    <property type="protein sequence ID" value="PSR71806.1"/>
    <property type="molecule type" value="Genomic_DNA"/>
</dbReference>
<dbReference type="STRING" id="98765.A0A2R6NHD9"/>
<protein>
    <submittedName>
        <fullName evidence="2">Uncharacterized protein</fullName>
    </submittedName>
</protein>
<gene>
    <name evidence="2" type="ORF">PHLCEN_2v12307</name>
</gene>
<dbReference type="OrthoDB" id="3363286at2759"/>
<feature type="region of interest" description="Disordered" evidence="1">
    <location>
        <begin position="275"/>
        <end position="324"/>
    </location>
</feature>